<name>A0A979GAM7_CHIPD</name>
<accession>A0A979GAM7</accession>
<gene>
    <name evidence="1" type="ordered locus">Cpin_6377</name>
</gene>
<reference evidence="2" key="1">
    <citation type="submission" date="2009-08" db="EMBL/GenBank/DDBJ databases">
        <title>The complete genome of Chitinophaga pinensis DSM 2588.</title>
        <authorList>
            <consortium name="US DOE Joint Genome Institute (JGI-PGF)"/>
            <person name="Lucas S."/>
            <person name="Copeland A."/>
            <person name="Lapidus A."/>
            <person name="Glavina del Rio T."/>
            <person name="Dalin E."/>
            <person name="Tice H."/>
            <person name="Bruce D."/>
            <person name="Goodwin L."/>
            <person name="Pitluck S."/>
            <person name="Kyrpides N."/>
            <person name="Mavromatis K."/>
            <person name="Ivanova N."/>
            <person name="Mikhailova N."/>
            <person name="Sims D."/>
            <person name="Meinche L."/>
            <person name="Brettin T."/>
            <person name="Detter J.C."/>
            <person name="Han C."/>
            <person name="Larimer F."/>
            <person name="Land M."/>
            <person name="Hauser L."/>
            <person name="Markowitz V."/>
            <person name="Cheng J.-F."/>
            <person name="Hugenholtz P."/>
            <person name="Woyke T."/>
            <person name="Wu D."/>
            <person name="Spring S."/>
            <person name="Klenk H.-P."/>
            <person name="Eisen J.A."/>
        </authorList>
    </citation>
    <scope>NUCLEOTIDE SEQUENCE [LARGE SCALE GENOMIC DNA]</scope>
    <source>
        <strain evidence="2">ATCC 43595 / DSM 2588 / LMG 13176 / NBRC 15968 / NCIMB 11800 / UQM 2034</strain>
    </source>
</reference>
<reference evidence="1 2" key="2">
    <citation type="journal article" date="2010" name="Stand. Genomic Sci.">
        <title>Complete genome sequence of Chitinophaga pinensis type strain (UQM 2034).</title>
        <authorList>
            <person name="Glavina Del Rio T."/>
            <person name="Abt B."/>
            <person name="Spring S."/>
            <person name="Lapidus A."/>
            <person name="Nolan M."/>
            <person name="Tice H."/>
            <person name="Copeland A."/>
            <person name="Cheng J.F."/>
            <person name="Chen F."/>
            <person name="Bruce D."/>
            <person name="Goodwin L."/>
            <person name="Pitluck S."/>
            <person name="Ivanova N."/>
            <person name="Mavromatis K."/>
            <person name="Mikhailova N."/>
            <person name="Pati A."/>
            <person name="Chen A."/>
            <person name="Palaniappan K."/>
            <person name="Land M."/>
            <person name="Hauser L."/>
            <person name="Chang Y.J."/>
            <person name="Jeffries C.D."/>
            <person name="Chain P."/>
            <person name="Saunders E."/>
            <person name="Detter J.C."/>
            <person name="Brettin T."/>
            <person name="Rohde M."/>
            <person name="Goker M."/>
            <person name="Bristow J."/>
            <person name="Eisen J.A."/>
            <person name="Markowitz V."/>
            <person name="Hugenholtz P."/>
            <person name="Kyrpides N.C."/>
            <person name="Klenk H.P."/>
            <person name="Lucas S."/>
        </authorList>
    </citation>
    <scope>NUCLEOTIDE SEQUENCE [LARGE SCALE GENOMIC DNA]</scope>
    <source>
        <strain evidence="2">ATCC 43595 / DSM 2588 / LMG 13176 / NBRC 15968 / NCIMB 11800 / UQM 2034</strain>
    </source>
</reference>
<dbReference type="Proteomes" id="UP000002215">
    <property type="component" value="Chromosome"/>
</dbReference>
<dbReference type="RefSeq" id="WP_012793945.1">
    <property type="nucleotide sequence ID" value="NC_013132.1"/>
</dbReference>
<evidence type="ECO:0000313" key="2">
    <source>
        <dbReference type="Proteomes" id="UP000002215"/>
    </source>
</evidence>
<evidence type="ECO:0000313" key="1">
    <source>
        <dbReference type="EMBL" id="ACU63781.1"/>
    </source>
</evidence>
<dbReference type="KEGG" id="cpi:Cpin_6377"/>
<protein>
    <submittedName>
        <fullName evidence="1">Regulatory protein</fullName>
    </submittedName>
</protein>
<sequence length="188" mass="21917">MTYCRRVFKKQHVHPEQQTGLFGVFRLEDVWQYKTGWTKQCMDYYKIGLIRGSKRSHYTDNSMAGSATTLVFFNPHAPYTWESLEADKTGFCCVFSAPFFTTQMQEKINALPMFMAGGKPVQALTKEQDKVVADIFVRMLEEWPSDYRYKYDLLRNYVTQLIHLALKMQMSDGADTKGESYNSKEIHN</sequence>
<dbReference type="AlphaFoldDB" id="A0A979GAM7"/>
<dbReference type="EMBL" id="CP001699">
    <property type="protein sequence ID" value="ACU63781.1"/>
    <property type="molecule type" value="Genomic_DNA"/>
</dbReference>
<organism evidence="1 2">
    <name type="scientific">Chitinophaga pinensis (strain ATCC 43595 / DSM 2588 / LMG 13176 / NBRC 15968 / NCIMB 11800 / UQM 2034)</name>
    <dbReference type="NCBI Taxonomy" id="485918"/>
    <lineage>
        <taxon>Bacteria</taxon>
        <taxon>Pseudomonadati</taxon>
        <taxon>Bacteroidota</taxon>
        <taxon>Chitinophagia</taxon>
        <taxon>Chitinophagales</taxon>
        <taxon>Chitinophagaceae</taxon>
        <taxon>Chitinophaga</taxon>
    </lineage>
</organism>
<proteinExistence type="predicted"/>